<reference evidence="1 2" key="1">
    <citation type="submission" date="2020-08" db="EMBL/GenBank/DDBJ databases">
        <title>Complete genome and description of Campylobacter massiliensis Marseille-Q3452 sp. nov.</title>
        <authorList>
            <person name="Antezack A."/>
        </authorList>
    </citation>
    <scope>NUCLEOTIDE SEQUENCE [LARGE SCALE GENOMIC DNA]</scope>
    <source>
        <strain evidence="1 2">Marseille-Q3452</strain>
    </source>
</reference>
<organism evidence="1 2">
    <name type="scientific">Campylobacter massiliensis</name>
    <dbReference type="NCBI Taxonomy" id="2762557"/>
    <lineage>
        <taxon>Bacteria</taxon>
        <taxon>Pseudomonadati</taxon>
        <taxon>Campylobacterota</taxon>
        <taxon>Epsilonproteobacteria</taxon>
        <taxon>Campylobacterales</taxon>
        <taxon>Campylobacteraceae</taxon>
        <taxon>Campylobacter</taxon>
    </lineage>
</organism>
<accession>A0A842J7V9</accession>
<gene>
    <name evidence="1" type="ORF">H7R39_09800</name>
</gene>
<dbReference type="Proteomes" id="UP000552683">
    <property type="component" value="Unassembled WGS sequence"/>
</dbReference>
<keyword evidence="2" id="KW-1185">Reference proteome</keyword>
<dbReference type="RefSeq" id="WP_185899046.1">
    <property type="nucleotide sequence ID" value="NZ_JACLZK010000002.1"/>
</dbReference>
<protein>
    <submittedName>
        <fullName evidence="1">Uncharacterized protein</fullName>
    </submittedName>
</protein>
<evidence type="ECO:0000313" key="2">
    <source>
        <dbReference type="Proteomes" id="UP000552683"/>
    </source>
</evidence>
<proteinExistence type="predicted"/>
<dbReference type="AlphaFoldDB" id="A0A842J7V9"/>
<sequence>MQIWSKFASLCVKFTYPRAVKFERKTNLNFKSGKFTLRPRRREISLISLKFTPAKLEIVFRAIPLLGSNLAELQI</sequence>
<evidence type="ECO:0000313" key="1">
    <source>
        <dbReference type="EMBL" id="MBC2883538.1"/>
    </source>
</evidence>
<dbReference type="EMBL" id="JACLZK010000002">
    <property type="protein sequence ID" value="MBC2883538.1"/>
    <property type="molecule type" value="Genomic_DNA"/>
</dbReference>
<comment type="caution">
    <text evidence="1">The sequence shown here is derived from an EMBL/GenBank/DDBJ whole genome shotgun (WGS) entry which is preliminary data.</text>
</comment>
<name>A0A842J7V9_9BACT</name>